<dbReference type="PRINTS" id="PR00368">
    <property type="entry name" value="FADPNR"/>
</dbReference>
<name>A0A1B2EHT9_9HYPH</name>
<dbReference type="PANTHER" id="PTHR22912:SF160">
    <property type="entry name" value="DIHYDROLIPOYL DEHYDROGENASE"/>
    <property type="match status" value="1"/>
</dbReference>
<dbReference type="FunFam" id="3.30.390.30:FF:000001">
    <property type="entry name" value="Dihydrolipoyl dehydrogenase"/>
    <property type="match status" value="1"/>
</dbReference>
<dbReference type="Pfam" id="PF02852">
    <property type="entry name" value="Pyr_redox_dim"/>
    <property type="match status" value="1"/>
</dbReference>
<keyword evidence="7 12" id="KW-0520">NAD</keyword>
<dbReference type="OrthoDB" id="9776382at2"/>
<dbReference type="AlphaFoldDB" id="A0A1B2EHT9"/>
<evidence type="ECO:0000256" key="5">
    <source>
        <dbReference type="ARBA" id="ARBA00022827"/>
    </source>
</evidence>
<dbReference type="SUPFAM" id="SSF51905">
    <property type="entry name" value="FAD/NAD(P)-binding domain"/>
    <property type="match status" value="1"/>
</dbReference>
<dbReference type="InterPro" id="IPR023753">
    <property type="entry name" value="FAD/NAD-binding_dom"/>
</dbReference>
<gene>
    <name evidence="17" type="ORF">BB934_16045</name>
</gene>
<evidence type="ECO:0000313" key="17">
    <source>
        <dbReference type="EMBL" id="ANY79550.1"/>
    </source>
</evidence>
<dbReference type="NCBIfam" id="TIGR01350">
    <property type="entry name" value="lipoamide_DH"/>
    <property type="match status" value="1"/>
</dbReference>
<dbReference type="Gene3D" id="3.50.50.60">
    <property type="entry name" value="FAD/NAD(P)-binding domain"/>
    <property type="match status" value="2"/>
</dbReference>
<dbReference type="InterPro" id="IPR001100">
    <property type="entry name" value="Pyr_nuc-diS_OxRdtase"/>
</dbReference>
<evidence type="ECO:0000256" key="9">
    <source>
        <dbReference type="ARBA" id="ARBA00023284"/>
    </source>
</evidence>
<comment type="catalytic activity">
    <reaction evidence="10 14">
        <text>N(6)-[(R)-dihydrolipoyl]-L-lysyl-[protein] + NAD(+) = N(6)-[(R)-lipoyl]-L-lysyl-[protein] + NADH + H(+)</text>
        <dbReference type="Rhea" id="RHEA:15045"/>
        <dbReference type="Rhea" id="RHEA-COMP:10474"/>
        <dbReference type="Rhea" id="RHEA-COMP:10475"/>
        <dbReference type="ChEBI" id="CHEBI:15378"/>
        <dbReference type="ChEBI" id="CHEBI:57540"/>
        <dbReference type="ChEBI" id="CHEBI:57945"/>
        <dbReference type="ChEBI" id="CHEBI:83099"/>
        <dbReference type="ChEBI" id="CHEBI:83100"/>
        <dbReference type="EC" id="1.8.1.4"/>
    </reaction>
</comment>
<evidence type="ECO:0000256" key="2">
    <source>
        <dbReference type="ARBA" id="ARBA00012608"/>
    </source>
</evidence>
<evidence type="ECO:0000256" key="6">
    <source>
        <dbReference type="ARBA" id="ARBA00023002"/>
    </source>
</evidence>
<evidence type="ECO:0000256" key="8">
    <source>
        <dbReference type="ARBA" id="ARBA00023157"/>
    </source>
</evidence>
<feature type="domain" description="FAD/NAD(P)-binding" evidence="16">
    <location>
        <begin position="7"/>
        <end position="327"/>
    </location>
</feature>
<dbReference type="GO" id="GO:0050660">
    <property type="term" value="F:flavin adenine dinucleotide binding"/>
    <property type="evidence" value="ECO:0007669"/>
    <property type="project" value="InterPro"/>
</dbReference>
<reference evidence="17" key="1">
    <citation type="submission" date="2016-07" db="EMBL/GenBank/DDBJ databases">
        <title>Microvirga ossetica sp. nov. a new species of rhizobia isolated from root nodules of the legume species Vicia alpestris Steven originated from North Ossetia region in the Caucasus.</title>
        <authorList>
            <person name="Safronova V.I."/>
            <person name="Kuznetsova I.G."/>
            <person name="Sazanova A.L."/>
            <person name="Belimov A."/>
            <person name="Andronov E."/>
            <person name="Osledkin Y.S."/>
            <person name="Onishchuk O.P."/>
            <person name="Kurchak O.N."/>
            <person name="Shaposhnikov A.I."/>
            <person name="Willems A."/>
            <person name="Tikhonovich I.A."/>
        </authorList>
    </citation>
    <scope>NUCLEOTIDE SEQUENCE [LARGE SCALE GENOMIC DNA]</scope>
    <source>
        <strain evidence="17">V5/3M</strain>
    </source>
</reference>
<keyword evidence="4 14" id="KW-0285">Flavoprotein</keyword>
<comment type="similarity">
    <text evidence="1 14">Belongs to the class-I pyridine nucleotide-disulfide oxidoreductase family.</text>
</comment>
<dbReference type="PANTHER" id="PTHR22912">
    <property type="entry name" value="DISULFIDE OXIDOREDUCTASE"/>
    <property type="match status" value="1"/>
</dbReference>
<feature type="disulfide bond" description="Redox-active" evidence="13">
    <location>
        <begin position="43"/>
        <end position="48"/>
    </location>
</feature>
<accession>A0A1B2EHT9</accession>
<organism evidence="17">
    <name type="scientific">Microvirga ossetica</name>
    <dbReference type="NCBI Taxonomy" id="1882682"/>
    <lineage>
        <taxon>Bacteria</taxon>
        <taxon>Pseudomonadati</taxon>
        <taxon>Pseudomonadota</taxon>
        <taxon>Alphaproteobacteria</taxon>
        <taxon>Hyphomicrobiales</taxon>
        <taxon>Methylobacteriaceae</taxon>
        <taxon>Microvirga</taxon>
    </lineage>
</organism>
<feature type="domain" description="Pyridine nucleotide-disulphide oxidoreductase dimerisation" evidence="15">
    <location>
        <begin position="346"/>
        <end position="455"/>
    </location>
</feature>
<feature type="binding site" evidence="12">
    <location>
        <position position="312"/>
    </location>
    <ligand>
        <name>FAD</name>
        <dbReference type="ChEBI" id="CHEBI:57692"/>
    </ligand>
</feature>
<keyword evidence="5 12" id="KW-0274">FAD</keyword>
<evidence type="ECO:0000256" key="14">
    <source>
        <dbReference type="RuleBase" id="RU003692"/>
    </source>
</evidence>
<feature type="binding site" evidence="12">
    <location>
        <begin position="183"/>
        <end position="190"/>
    </location>
    <ligand>
        <name>NAD(+)</name>
        <dbReference type="ChEBI" id="CHEBI:57540"/>
    </ligand>
</feature>
<comment type="miscellaneous">
    <text evidence="14">The active site is a redox-active disulfide bond.</text>
</comment>
<dbReference type="InterPro" id="IPR016156">
    <property type="entry name" value="FAD/NAD-linked_Rdtase_dimer_sf"/>
</dbReference>
<dbReference type="InterPro" id="IPR050151">
    <property type="entry name" value="Class-I_Pyr_Nuc-Dis_Oxidored"/>
</dbReference>
<dbReference type="KEGG" id="moc:BB934_16045"/>
<keyword evidence="8" id="KW-1015">Disulfide bond</keyword>
<evidence type="ECO:0000256" key="12">
    <source>
        <dbReference type="PIRSR" id="PIRSR000350-3"/>
    </source>
</evidence>
<evidence type="ECO:0000256" key="1">
    <source>
        <dbReference type="ARBA" id="ARBA00007532"/>
    </source>
</evidence>
<keyword evidence="9 14" id="KW-0676">Redox-active center</keyword>
<dbReference type="InterPro" id="IPR006258">
    <property type="entry name" value="Lipoamide_DH"/>
</dbReference>
<evidence type="ECO:0000256" key="10">
    <source>
        <dbReference type="ARBA" id="ARBA00049187"/>
    </source>
</evidence>
<evidence type="ECO:0000259" key="15">
    <source>
        <dbReference type="Pfam" id="PF02852"/>
    </source>
</evidence>
<evidence type="ECO:0000256" key="7">
    <source>
        <dbReference type="ARBA" id="ARBA00023027"/>
    </source>
</evidence>
<keyword evidence="12" id="KW-0547">Nucleotide-binding</keyword>
<dbReference type="PROSITE" id="PS00076">
    <property type="entry name" value="PYRIDINE_REDOX_1"/>
    <property type="match status" value="1"/>
</dbReference>
<dbReference type="EMBL" id="CP016616">
    <property type="protein sequence ID" value="ANY79550.1"/>
    <property type="molecule type" value="Genomic_DNA"/>
</dbReference>
<dbReference type="GO" id="GO:0006103">
    <property type="term" value="P:2-oxoglutarate metabolic process"/>
    <property type="evidence" value="ECO:0007669"/>
    <property type="project" value="TreeGrafter"/>
</dbReference>
<dbReference type="PRINTS" id="PR00411">
    <property type="entry name" value="PNDRDTASEI"/>
</dbReference>
<sequence length="465" mass="48606">MKDISCKLLVIGAGPGGYVCAIRAGQLGIDTVIVEMAKPGGTCLNIGCIPSKALIHAAEEFDRIAHLANGRNALGITTTAPEIDLSQTIAWKDGIVGRLTGGVSSLLKRAKVKVVQGRARFRDGKTVEVETETGRQVIWAENVVIATGSAPVELPFLPFGGPVISSTEALSLAAVPDRLVVVGGGYIGLELGTAFAKMGAKVSVVEAQERILPQYDAELTRPVAKRLKALGIDVITGAKARGLAKAGGALSVEAEDGSETSLPADKVLVTVGRRPVTQDWGLEELVLDMEGPFIRIDEKCQTSMRGIYAIGDVTGEPMLAHRAMAQGEMVAEIVAGHKRAWDKRAIPAVCFTDPEIVAVGASPDDAKKAGGEVKLGLFPFAANGRAMTKQGEDGFVRVVARADNHLVLGIQAVGQGVSELAAAFGLALEMGARLEDIAGTIHAHPTEGEAFQEAALKALGQELHI</sequence>
<proteinExistence type="inferred from homology"/>
<protein>
    <recommendedName>
        <fullName evidence="3 14">Dihydrolipoyl dehydrogenase</fullName>
        <ecNumber evidence="2 14">1.8.1.4</ecNumber>
    </recommendedName>
</protein>
<dbReference type="InterPro" id="IPR012999">
    <property type="entry name" value="Pyr_OxRdtase_I_AS"/>
</dbReference>
<feature type="binding site" evidence="12">
    <location>
        <begin position="147"/>
        <end position="149"/>
    </location>
    <ligand>
        <name>FAD</name>
        <dbReference type="ChEBI" id="CHEBI:57692"/>
    </ligand>
</feature>
<feature type="binding site" evidence="12">
    <location>
        <position position="52"/>
    </location>
    <ligand>
        <name>FAD</name>
        <dbReference type="ChEBI" id="CHEBI:57692"/>
    </ligand>
</feature>
<evidence type="ECO:0000256" key="4">
    <source>
        <dbReference type="ARBA" id="ARBA00022630"/>
    </source>
</evidence>
<dbReference type="RefSeq" id="WP_099510565.1">
    <property type="nucleotide sequence ID" value="NZ_CP016616.1"/>
</dbReference>
<feature type="binding site" evidence="12">
    <location>
        <position position="206"/>
    </location>
    <ligand>
        <name>NAD(+)</name>
        <dbReference type="ChEBI" id="CHEBI:57540"/>
    </ligand>
</feature>
<evidence type="ECO:0000256" key="3">
    <source>
        <dbReference type="ARBA" id="ARBA00016961"/>
    </source>
</evidence>
<dbReference type="InterPro" id="IPR004099">
    <property type="entry name" value="Pyr_nucl-diS_OxRdtase_dimer"/>
</dbReference>
<dbReference type="EC" id="1.8.1.4" evidence="2 14"/>
<dbReference type="Gene3D" id="3.30.390.30">
    <property type="match status" value="1"/>
</dbReference>
<feature type="active site" description="Proton acceptor" evidence="11">
    <location>
        <position position="444"/>
    </location>
</feature>
<dbReference type="Pfam" id="PF07992">
    <property type="entry name" value="Pyr_redox_2"/>
    <property type="match status" value="1"/>
</dbReference>
<keyword evidence="6 14" id="KW-0560">Oxidoreductase</keyword>
<evidence type="ECO:0000256" key="11">
    <source>
        <dbReference type="PIRSR" id="PIRSR000350-2"/>
    </source>
</evidence>
<evidence type="ECO:0000256" key="13">
    <source>
        <dbReference type="PIRSR" id="PIRSR000350-4"/>
    </source>
</evidence>
<comment type="cofactor">
    <cofactor evidence="12 14">
        <name>FAD</name>
        <dbReference type="ChEBI" id="CHEBI:57692"/>
    </cofactor>
    <text evidence="12 14">Binds 1 FAD per subunit.</text>
</comment>
<evidence type="ECO:0000259" key="16">
    <source>
        <dbReference type="Pfam" id="PF07992"/>
    </source>
</evidence>
<dbReference type="PIRSF" id="PIRSF000350">
    <property type="entry name" value="Mercury_reductase_MerA"/>
    <property type="match status" value="1"/>
</dbReference>
<dbReference type="InterPro" id="IPR036188">
    <property type="entry name" value="FAD/NAD-bd_sf"/>
</dbReference>
<dbReference type="SUPFAM" id="SSF55424">
    <property type="entry name" value="FAD/NAD-linked reductases, dimerisation (C-terminal) domain"/>
    <property type="match status" value="1"/>
</dbReference>
<feature type="binding site" evidence="12">
    <location>
        <position position="272"/>
    </location>
    <ligand>
        <name>NAD(+)</name>
        <dbReference type="ChEBI" id="CHEBI:57540"/>
    </ligand>
</feature>
<feature type="binding site" evidence="12">
    <location>
        <begin position="318"/>
        <end position="321"/>
    </location>
    <ligand>
        <name>FAD</name>
        <dbReference type="ChEBI" id="CHEBI:57692"/>
    </ligand>
</feature>
<dbReference type="GO" id="GO:0004148">
    <property type="term" value="F:dihydrolipoyl dehydrogenase (NADH) activity"/>
    <property type="evidence" value="ECO:0007669"/>
    <property type="project" value="UniProtKB-EC"/>
</dbReference>